<proteinExistence type="predicted"/>
<sequence length="176" mass="19845">MTSPQLKAFSMVKRRLERARDKLRDTLAHQQIERDEANAQVATQRQEVARATGDVERIEARIDSLLDGRCAVRIDEMLSWQETLAQSLAQRTAALGMLQRLQEAVAAIEAKLAATRLDIVRHDTRVELCDARIDGLRREAEMRADDLQDEEAEEAFVGRKLAREAAAGKPVREASR</sequence>
<keyword evidence="3" id="KW-1185">Reference proteome</keyword>
<accession>A0ABW9EPV1</accession>
<dbReference type="RefSeq" id="WP_408148691.1">
    <property type="nucleotide sequence ID" value="NZ_JAQQCJ010000034.1"/>
</dbReference>
<comment type="caution">
    <text evidence="2">The sequence shown here is derived from an EMBL/GenBank/DDBJ whole genome shotgun (WGS) entry which is preliminary data.</text>
</comment>
<evidence type="ECO:0000256" key="1">
    <source>
        <dbReference type="SAM" id="Coils"/>
    </source>
</evidence>
<feature type="coiled-coil region" evidence="1">
    <location>
        <begin position="98"/>
        <end position="153"/>
    </location>
</feature>
<evidence type="ECO:0008006" key="4">
    <source>
        <dbReference type="Google" id="ProtNLM"/>
    </source>
</evidence>
<dbReference type="Proteomes" id="UP001629392">
    <property type="component" value="Unassembled WGS sequence"/>
</dbReference>
<evidence type="ECO:0000313" key="2">
    <source>
        <dbReference type="EMBL" id="MFM0721078.1"/>
    </source>
</evidence>
<dbReference type="InterPro" id="IPR013392">
    <property type="entry name" value="T3SS_HrpB7"/>
</dbReference>
<protein>
    <recommendedName>
        <fullName evidence="4">Type III secretion protein HrpB7</fullName>
    </recommendedName>
</protein>
<feature type="coiled-coil region" evidence="1">
    <location>
        <begin position="13"/>
        <end position="61"/>
    </location>
</feature>
<keyword evidence="1" id="KW-0175">Coiled coil</keyword>
<name>A0ABW9EPV1_9BURK</name>
<evidence type="ECO:0000313" key="3">
    <source>
        <dbReference type="Proteomes" id="UP001629392"/>
    </source>
</evidence>
<reference evidence="2 3" key="1">
    <citation type="journal article" date="2024" name="Chem. Sci.">
        <title>Discovery of megapolipeptins by genome mining of a Burkholderiales bacteria collection.</title>
        <authorList>
            <person name="Paulo B.S."/>
            <person name="Recchia M.J.J."/>
            <person name="Lee S."/>
            <person name="Fergusson C.H."/>
            <person name="Romanowski S.B."/>
            <person name="Hernandez A."/>
            <person name="Krull N."/>
            <person name="Liu D.Y."/>
            <person name="Cavanagh H."/>
            <person name="Bos A."/>
            <person name="Gray C.A."/>
            <person name="Murphy B.T."/>
            <person name="Linington R.G."/>
            <person name="Eustaquio A.S."/>
        </authorList>
    </citation>
    <scope>NUCLEOTIDE SEQUENCE [LARGE SCALE GENOMIC DNA]</scope>
    <source>
        <strain evidence="2 3">RL17-350-BIC-E</strain>
    </source>
</reference>
<dbReference type="Pfam" id="PF09486">
    <property type="entry name" value="HrpB7"/>
    <property type="match status" value="1"/>
</dbReference>
<gene>
    <name evidence="2" type="ORF">PQQ73_32730</name>
</gene>
<dbReference type="EMBL" id="JAQQCL010000038">
    <property type="protein sequence ID" value="MFM0721078.1"/>
    <property type="molecule type" value="Genomic_DNA"/>
</dbReference>
<organism evidence="2 3">
    <name type="scientific">Paraburkholderia strydomiana</name>
    <dbReference type="NCBI Taxonomy" id="1245417"/>
    <lineage>
        <taxon>Bacteria</taxon>
        <taxon>Pseudomonadati</taxon>
        <taxon>Pseudomonadota</taxon>
        <taxon>Betaproteobacteria</taxon>
        <taxon>Burkholderiales</taxon>
        <taxon>Burkholderiaceae</taxon>
        <taxon>Paraburkholderia</taxon>
    </lineage>
</organism>